<dbReference type="AlphaFoldDB" id="A0A1V8S9S7"/>
<accession>A0A1V8S9S7</accession>
<proteinExistence type="predicted"/>
<evidence type="ECO:0000313" key="1">
    <source>
        <dbReference type="EMBL" id="OQN95611.1"/>
    </source>
</evidence>
<dbReference type="EMBL" id="NAJO01000084">
    <property type="protein sequence ID" value="OQN95611.1"/>
    <property type="molecule type" value="Genomic_DNA"/>
</dbReference>
<reference evidence="2" key="1">
    <citation type="submission" date="2017-03" db="EMBL/GenBank/DDBJ databases">
        <title>Genomes of endolithic fungi from Antarctica.</title>
        <authorList>
            <person name="Coleine C."/>
            <person name="Masonjones S."/>
            <person name="Stajich J.E."/>
        </authorList>
    </citation>
    <scope>NUCLEOTIDE SEQUENCE [LARGE SCALE GENOMIC DNA]</scope>
    <source>
        <strain evidence="2">CCFEE 5527</strain>
    </source>
</reference>
<protein>
    <submittedName>
        <fullName evidence="1">Uncharacterized protein</fullName>
    </submittedName>
</protein>
<gene>
    <name evidence="1" type="ORF">B0A48_18688</name>
</gene>
<organism evidence="1 2">
    <name type="scientific">Cryoendolithus antarcticus</name>
    <dbReference type="NCBI Taxonomy" id="1507870"/>
    <lineage>
        <taxon>Eukaryota</taxon>
        <taxon>Fungi</taxon>
        <taxon>Dikarya</taxon>
        <taxon>Ascomycota</taxon>
        <taxon>Pezizomycotina</taxon>
        <taxon>Dothideomycetes</taxon>
        <taxon>Dothideomycetidae</taxon>
        <taxon>Cladosporiales</taxon>
        <taxon>Cladosporiaceae</taxon>
        <taxon>Cryoendolithus</taxon>
    </lineage>
</organism>
<comment type="caution">
    <text evidence="1">The sequence shown here is derived from an EMBL/GenBank/DDBJ whole genome shotgun (WGS) entry which is preliminary data.</text>
</comment>
<name>A0A1V8S9S7_9PEZI</name>
<sequence>MPEDGASAITQEEEWVIVDLITYECNGKLGDVSKGEDEKEKVVTTEITATGRALVGNDETGRGNVPGVMRFGIMLSAY</sequence>
<dbReference type="Proteomes" id="UP000192596">
    <property type="component" value="Unassembled WGS sequence"/>
</dbReference>
<evidence type="ECO:0000313" key="2">
    <source>
        <dbReference type="Proteomes" id="UP000192596"/>
    </source>
</evidence>
<dbReference type="InParanoid" id="A0A1V8S9S7"/>
<keyword evidence="2" id="KW-1185">Reference proteome</keyword>